<reference evidence="2 3" key="1">
    <citation type="journal article" date="2016" name="Nat. Commun.">
        <title>Thousands of microbial genomes shed light on interconnected biogeochemical processes in an aquifer system.</title>
        <authorList>
            <person name="Anantharaman K."/>
            <person name="Brown C.T."/>
            <person name="Hug L.A."/>
            <person name="Sharon I."/>
            <person name="Castelle C.J."/>
            <person name="Probst A.J."/>
            <person name="Thomas B.C."/>
            <person name="Singh A."/>
            <person name="Wilkins M.J."/>
            <person name="Karaoz U."/>
            <person name="Brodie E.L."/>
            <person name="Williams K.H."/>
            <person name="Hubbard S.S."/>
            <person name="Banfield J.F."/>
        </authorList>
    </citation>
    <scope>NUCLEOTIDE SEQUENCE [LARGE SCALE GENOMIC DNA]</scope>
</reference>
<evidence type="ECO:0000256" key="1">
    <source>
        <dbReference type="SAM" id="Phobius"/>
    </source>
</evidence>
<gene>
    <name evidence="2" type="ORF">A2663_04165</name>
</gene>
<organism evidence="2 3">
    <name type="scientific">Candidatus Buchananbacteria bacterium RIFCSPHIGHO2_01_FULL_46_12</name>
    <dbReference type="NCBI Taxonomy" id="1797536"/>
    <lineage>
        <taxon>Bacteria</taxon>
        <taxon>Candidatus Buchananiibacteriota</taxon>
    </lineage>
</organism>
<name>A0A1G1Y760_9BACT</name>
<proteinExistence type="predicted"/>
<comment type="caution">
    <text evidence="2">The sequence shown here is derived from an EMBL/GenBank/DDBJ whole genome shotgun (WGS) entry which is preliminary data.</text>
</comment>
<keyword evidence="1" id="KW-0812">Transmembrane</keyword>
<protein>
    <recommendedName>
        <fullName evidence="4">Prepilin-type N-terminal cleavage/methylation domain-containing protein</fullName>
    </recommendedName>
</protein>
<dbReference type="AlphaFoldDB" id="A0A1G1Y760"/>
<feature type="transmembrane region" description="Helical" evidence="1">
    <location>
        <begin position="21"/>
        <end position="40"/>
    </location>
</feature>
<keyword evidence="1" id="KW-0472">Membrane</keyword>
<keyword evidence="1" id="KW-1133">Transmembrane helix</keyword>
<sequence>MAFIRLKKIKKSPRGQSLMETIVAIAILLAVVSAVLSLVFSNIAGQKESELQIMANNLAREEIEVVRHLRDSNSLAGQDWDFGLDGGAKAIVFFDASLNQWRLIFAGEEYDERLYFSAGKKIYSHDKNSGPPALFSRHLNLSDICLAADGAESIKDSCDREANERKIGLKAGAVVGWPENKRTRQVVLEELLYAWK</sequence>
<evidence type="ECO:0008006" key="4">
    <source>
        <dbReference type="Google" id="ProtNLM"/>
    </source>
</evidence>
<evidence type="ECO:0000313" key="3">
    <source>
        <dbReference type="Proteomes" id="UP000178432"/>
    </source>
</evidence>
<dbReference type="EMBL" id="MHIF01000038">
    <property type="protein sequence ID" value="OGY47407.1"/>
    <property type="molecule type" value="Genomic_DNA"/>
</dbReference>
<accession>A0A1G1Y760</accession>
<dbReference type="Proteomes" id="UP000178432">
    <property type="component" value="Unassembled WGS sequence"/>
</dbReference>
<evidence type="ECO:0000313" key="2">
    <source>
        <dbReference type="EMBL" id="OGY47407.1"/>
    </source>
</evidence>